<dbReference type="InterPro" id="IPR006182">
    <property type="entry name" value="FliF_N_dom"/>
</dbReference>
<dbReference type="Pfam" id="PF01514">
    <property type="entry name" value="YscJ_FliF"/>
    <property type="match status" value="1"/>
</dbReference>
<comment type="similarity">
    <text evidence="4 12">Belongs to the FliF family.</text>
</comment>
<evidence type="ECO:0000256" key="11">
    <source>
        <dbReference type="ARBA" id="ARBA00025936"/>
    </source>
</evidence>
<dbReference type="Gene3D" id="3.30.300.30">
    <property type="match status" value="1"/>
</dbReference>
<dbReference type="OrthoDB" id="8554211at2"/>
<keyword evidence="10 12" id="KW-0975">Bacterial flagellum</keyword>
<feature type="domain" description="Flagellar M-ring C-terminal" evidence="16">
    <location>
        <begin position="257"/>
        <end position="435"/>
    </location>
</feature>
<dbReference type="InterPro" id="IPR000067">
    <property type="entry name" value="FlgMring_FliF"/>
</dbReference>
<keyword evidence="9 14" id="KW-0472">Membrane</keyword>
<evidence type="ECO:0000256" key="13">
    <source>
        <dbReference type="SAM" id="MobiDB-lite"/>
    </source>
</evidence>
<comment type="caution">
    <text evidence="17">The sequence shown here is derived from an EMBL/GenBank/DDBJ whole genome shotgun (WGS) entry which is preliminary data.</text>
</comment>
<dbReference type="EMBL" id="RYYV01000006">
    <property type="protein sequence ID" value="RUL76146.1"/>
    <property type="molecule type" value="Genomic_DNA"/>
</dbReference>
<keyword evidence="17" id="KW-0969">Cilium</keyword>
<dbReference type="NCBIfam" id="TIGR00206">
    <property type="entry name" value="fliF"/>
    <property type="match status" value="1"/>
</dbReference>
<proteinExistence type="inferred from homology"/>
<dbReference type="GO" id="GO:0009431">
    <property type="term" value="C:bacterial-type flagellum basal body, MS ring"/>
    <property type="evidence" value="ECO:0007669"/>
    <property type="project" value="InterPro"/>
</dbReference>
<evidence type="ECO:0000256" key="8">
    <source>
        <dbReference type="ARBA" id="ARBA00022989"/>
    </source>
</evidence>
<dbReference type="InterPro" id="IPR013556">
    <property type="entry name" value="Flag_M-ring_C"/>
</dbReference>
<organism evidence="17 18">
    <name type="scientific">Dyella choica</name>
    <dbReference type="NCBI Taxonomy" id="1927959"/>
    <lineage>
        <taxon>Bacteria</taxon>
        <taxon>Pseudomonadati</taxon>
        <taxon>Pseudomonadota</taxon>
        <taxon>Gammaproteobacteria</taxon>
        <taxon>Lysobacterales</taxon>
        <taxon>Rhodanobacteraceae</taxon>
        <taxon>Dyella</taxon>
    </lineage>
</organism>
<feature type="compositionally biased region" description="Low complexity" evidence="13">
    <location>
        <begin position="326"/>
        <end position="359"/>
    </location>
</feature>
<reference evidence="17 18" key="1">
    <citation type="submission" date="2018-12" db="EMBL/GenBank/DDBJ databases">
        <title>Dyella dinghuensis sp. nov. DHOA06 and Dyella choica sp. nov. 4M-K27, isolated from forest soil.</title>
        <authorList>
            <person name="Qiu L.-H."/>
            <person name="Gao Z.-H."/>
        </authorList>
    </citation>
    <scope>NUCLEOTIDE SEQUENCE [LARGE SCALE GENOMIC DNA]</scope>
    <source>
        <strain evidence="17 18">4M-K27</strain>
    </source>
</reference>
<keyword evidence="6" id="KW-1003">Cell membrane</keyword>
<feature type="region of interest" description="Disordered" evidence="13">
    <location>
        <begin position="279"/>
        <end position="368"/>
    </location>
</feature>
<evidence type="ECO:0000256" key="10">
    <source>
        <dbReference type="ARBA" id="ARBA00023143"/>
    </source>
</evidence>
<evidence type="ECO:0000256" key="7">
    <source>
        <dbReference type="ARBA" id="ARBA00022692"/>
    </source>
</evidence>
<evidence type="ECO:0000256" key="6">
    <source>
        <dbReference type="ARBA" id="ARBA00022475"/>
    </source>
</evidence>
<evidence type="ECO:0000313" key="18">
    <source>
        <dbReference type="Proteomes" id="UP000274358"/>
    </source>
</evidence>
<evidence type="ECO:0000256" key="4">
    <source>
        <dbReference type="ARBA" id="ARBA00007971"/>
    </source>
</evidence>
<dbReference type="InterPro" id="IPR043427">
    <property type="entry name" value="YscJ/FliF"/>
</dbReference>
<feature type="compositionally biased region" description="Polar residues" evidence="13">
    <location>
        <begin position="315"/>
        <end position="325"/>
    </location>
</feature>
<dbReference type="AlphaFoldDB" id="A0A432M7E9"/>
<dbReference type="PANTHER" id="PTHR30046">
    <property type="entry name" value="FLAGELLAR M-RING PROTEIN"/>
    <property type="match status" value="1"/>
</dbReference>
<dbReference type="GO" id="GO:0003774">
    <property type="term" value="F:cytoskeletal motor activity"/>
    <property type="evidence" value="ECO:0007669"/>
    <property type="project" value="InterPro"/>
</dbReference>
<keyword evidence="17" id="KW-0282">Flagellum</keyword>
<evidence type="ECO:0000256" key="14">
    <source>
        <dbReference type="SAM" id="Phobius"/>
    </source>
</evidence>
<feature type="compositionally biased region" description="Basic and acidic residues" evidence="13">
    <location>
        <begin position="279"/>
        <end position="293"/>
    </location>
</feature>
<comment type="subcellular location">
    <subcellularLocation>
        <location evidence="2 12">Bacterial flagellum basal body</location>
    </subcellularLocation>
    <subcellularLocation>
        <location evidence="3">Cell membrane</location>
        <topology evidence="3">Multi-pass membrane protein</topology>
    </subcellularLocation>
</comment>
<evidence type="ECO:0000256" key="9">
    <source>
        <dbReference type="ARBA" id="ARBA00023136"/>
    </source>
</evidence>
<dbReference type="Pfam" id="PF08345">
    <property type="entry name" value="YscJ_FliF_C"/>
    <property type="match status" value="1"/>
</dbReference>
<feature type="domain" description="Flagellar M-ring N-terminal" evidence="15">
    <location>
        <begin position="50"/>
        <end position="224"/>
    </location>
</feature>
<evidence type="ECO:0000259" key="15">
    <source>
        <dbReference type="Pfam" id="PF01514"/>
    </source>
</evidence>
<sequence length="557" mass="58496">MADNIPATTPSRQDQLKILLRNPMTRLLMLLVGVAAAVALGVGIVLWSRGPSFALLYAGLDPKDAAAVTQALQSSNTPFRLGADGASISVPADVLADARLKLAAQGLPQGNTAGATLPQSDSPFGMSDLAESTRYREMLETDLGNTIAGLQFVRAARVHLALPKPSAFIRDNHPASASVLLTLYPGRQLDSSQVQAIVHLVSSSVPDLDPAQVSVVDQQGSLLTNSDPNSPAAVGDAHMRLVTRMENSYAQRVETLLTPLVGNGRVRAQVNVALDFSETEKASESYDGDKPALRSEQTSSEQKRDGGNGEIAGALSNQPPNSVAQPTAAKPNAGAPPAANAAASSAASATPTDTSSSATRNYELGRTVSHVTDPAGRLTRLTVAVVVDNKPAPDGKGKSVPLTTQELQHLSDLTKNAVGYNEQRGDGVTVINQAFSDDTASDVAPVAQPFWLRPGMLDLIKQGAGILIALLIAFGLLRPLLKGLLRGPEPMTALAGPVPTVSVRIADDDRDEPVRITSPQIQNMAYEQKIGLARKLVQENSKQVAQVVMNWVGEDGS</sequence>
<name>A0A432M7E9_9GAMM</name>
<dbReference type="GO" id="GO:0005886">
    <property type="term" value="C:plasma membrane"/>
    <property type="evidence" value="ECO:0007669"/>
    <property type="project" value="UniProtKB-SubCell"/>
</dbReference>
<dbReference type="PRINTS" id="PR01009">
    <property type="entry name" value="FLGMRINGFLIF"/>
</dbReference>
<dbReference type="RefSeq" id="WP_126684710.1">
    <property type="nucleotide sequence ID" value="NZ_RYYV01000006.1"/>
</dbReference>
<protein>
    <recommendedName>
        <fullName evidence="5 12">Flagellar M-ring protein</fullName>
    </recommendedName>
</protein>
<evidence type="ECO:0000259" key="16">
    <source>
        <dbReference type="Pfam" id="PF08345"/>
    </source>
</evidence>
<keyword evidence="7 14" id="KW-0812">Transmembrane</keyword>
<dbReference type="InterPro" id="IPR045851">
    <property type="entry name" value="AMP-bd_C_sf"/>
</dbReference>
<dbReference type="PIRSF" id="PIRSF004862">
    <property type="entry name" value="FliF"/>
    <property type="match status" value="1"/>
</dbReference>
<evidence type="ECO:0000256" key="2">
    <source>
        <dbReference type="ARBA" id="ARBA00004117"/>
    </source>
</evidence>
<keyword evidence="18" id="KW-1185">Reference proteome</keyword>
<comment type="function">
    <text evidence="1 12">The M ring may be actively involved in energy transduction.</text>
</comment>
<dbReference type="PANTHER" id="PTHR30046:SF0">
    <property type="entry name" value="FLAGELLAR M-RING PROTEIN"/>
    <property type="match status" value="1"/>
</dbReference>
<evidence type="ECO:0000256" key="5">
    <source>
        <dbReference type="ARBA" id="ARBA00017949"/>
    </source>
</evidence>
<feature type="transmembrane region" description="Helical" evidence="14">
    <location>
        <begin position="27"/>
        <end position="47"/>
    </location>
</feature>
<gene>
    <name evidence="17" type="primary">fliF</name>
    <name evidence="17" type="ORF">EKH80_10590</name>
</gene>
<comment type="subunit">
    <text evidence="11">The basal body constitutes a major portion of the flagellar organelle and consists of four rings (L,P,S, and M) mounted on a central rod. The M ring is integral to the inner membrane of the cell and may be connected to the flagellar rod via the S ring. The S (supramembrane ring) lies just distal to the M ring. The L and P rings lie in the outer membrane and the periplasmic space, respectively.</text>
</comment>
<evidence type="ECO:0000313" key="17">
    <source>
        <dbReference type="EMBL" id="RUL76146.1"/>
    </source>
</evidence>
<keyword evidence="8 14" id="KW-1133">Transmembrane helix</keyword>
<dbReference type="GO" id="GO:0071973">
    <property type="term" value="P:bacterial-type flagellum-dependent cell motility"/>
    <property type="evidence" value="ECO:0007669"/>
    <property type="project" value="InterPro"/>
</dbReference>
<keyword evidence="17" id="KW-0966">Cell projection</keyword>
<dbReference type="Proteomes" id="UP000274358">
    <property type="component" value="Unassembled WGS sequence"/>
</dbReference>
<evidence type="ECO:0000256" key="12">
    <source>
        <dbReference type="PIRNR" id="PIRNR004862"/>
    </source>
</evidence>
<evidence type="ECO:0000256" key="1">
    <source>
        <dbReference type="ARBA" id="ARBA00003820"/>
    </source>
</evidence>
<evidence type="ECO:0000256" key="3">
    <source>
        <dbReference type="ARBA" id="ARBA00004651"/>
    </source>
</evidence>
<accession>A0A432M7E9</accession>